<proteinExistence type="inferred from homology"/>
<dbReference type="Proteomes" id="UP001409291">
    <property type="component" value="Unassembled WGS sequence"/>
</dbReference>
<dbReference type="Pfam" id="PF00255">
    <property type="entry name" value="GSHPx"/>
    <property type="match status" value="1"/>
</dbReference>
<dbReference type="PIRSF" id="PIRSF000303">
    <property type="entry name" value="Glutathion_perox"/>
    <property type="match status" value="1"/>
</dbReference>
<evidence type="ECO:0000256" key="4">
    <source>
        <dbReference type="RuleBase" id="RU000499"/>
    </source>
</evidence>
<reference evidence="5 6" key="1">
    <citation type="submission" date="2024-04" db="EMBL/GenBank/DDBJ databases">
        <title>WGS of bacteria from Torrens River.</title>
        <authorList>
            <person name="Wyrsch E.R."/>
            <person name="Drigo B."/>
        </authorList>
    </citation>
    <scope>NUCLEOTIDE SEQUENCE [LARGE SCALE GENOMIC DNA]</scope>
    <source>
        <strain evidence="5 6">TWI391</strain>
    </source>
</reference>
<evidence type="ECO:0000256" key="1">
    <source>
        <dbReference type="ARBA" id="ARBA00006926"/>
    </source>
</evidence>
<protein>
    <recommendedName>
        <fullName evidence="4">Glutathione peroxidase</fullName>
    </recommendedName>
</protein>
<name>A0ABV0BSX0_9SPHI</name>
<comment type="similarity">
    <text evidence="1 4">Belongs to the glutathione peroxidase family.</text>
</comment>
<dbReference type="Gene3D" id="3.40.30.10">
    <property type="entry name" value="Glutaredoxin"/>
    <property type="match status" value="1"/>
</dbReference>
<comment type="caution">
    <text evidence="5">The sequence shown here is derived from an EMBL/GenBank/DDBJ whole genome shotgun (WGS) entry which is preliminary data.</text>
</comment>
<dbReference type="PRINTS" id="PR01011">
    <property type="entry name" value="GLUTPROXDASE"/>
</dbReference>
<dbReference type="GO" id="GO:0004601">
    <property type="term" value="F:peroxidase activity"/>
    <property type="evidence" value="ECO:0007669"/>
    <property type="project" value="UniProtKB-KW"/>
</dbReference>
<evidence type="ECO:0000256" key="2">
    <source>
        <dbReference type="ARBA" id="ARBA00022559"/>
    </source>
</evidence>
<dbReference type="EMBL" id="JBDJNQ010000004">
    <property type="protein sequence ID" value="MEN5377644.1"/>
    <property type="molecule type" value="Genomic_DNA"/>
</dbReference>
<accession>A0ABV0BSX0</accession>
<dbReference type="PROSITE" id="PS00460">
    <property type="entry name" value="GLUTATHIONE_PEROXID_1"/>
    <property type="match status" value="1"/>
</dbReference>
<evidence type="ECO:0000256" key="3">
    <source>
        <dbReference type="ARBA" id="ARBA00023002"/>
    </source>
</evidence>
<gene>
    <name evidence="5" type="ORF">ABE541_10255</name>
</gene>
<dbReference type="PROSITE" id="PS51355">
    <property type="entry name" value="GLUTATHIONE_PEROXID_3"/>
    <property type="match status" value="1"/>
</dbReference>
<organism evidence="5 6">
    <name type="scientific">Sphingobacterium kitahiroshimense</name>
    <dbReference type="NCBI Taxonomy" id="470446"/>
    <lineage>
        <taxon>Bacteria</taxon>
        <taxon>Pseudomonadati</taxon>
        <taxon>Bacteroidota</taxon>
        <taxon>Sphingobacteriia</taxon>
        <taxon>Sphingobacteriales</taxon>
        <taxon>Sphingobacteriaceae</taxon>
        <taxon>Sphingobacterium</taxon>
    </lineage>
</organism>
<dbReference type="InterPro" id="IPR029759">
    <property type="entry name" value="GPX_AS"/>
</dbReference>
<dbReference type="RefSeq" id="WP_208698545.1">
    <property type="nucleotide sequence ID" value="NZ_JBDJNQ010000004.1"/>
</dbReference>
<dbReference type="SUPFAM" id="SSF52833">
    <property type="entry name" value="Thioredoxin-like"/>
    <property type="match status" value="1"/>
</dbReference>
<sequence length="195" mass="22018">MNFKQKILHTLYPLIKKLSRSGKMGTILHAPSGKTAPQSFYQLTAVKSNGMTIDFSDFKGKKVILVNTASDCGYTRQYEELQALYQKMGNRIAIIAFPSNDFGEQEKGTDKNIEQFCQVNFGVTFPVAKKNIVIKSNEQHPVFQWLTQASQNGWNDHAPDWNFSKYIVNENGNLSHYFASSISPLDPVFLKALES</sequence>
<evidence type="ECO:0000313" key="6">
    <source>
        <dbReference type="Proteomes" id="UP001409291"/>
    </source>
</evidence>
<dbReference type="InterPro" id="IPR000889">
    <property type="entry name" value="Glutathione_peroxidase"/>
</dbReference>
<evidence type="ECO:0000313" key="5">
    <source>
        <dbReference type="EMBL" id="MEN5377644.1"/>
    </source>
</evidence>
<dbReference type="PANTHER" id="PTHR11592:SF78">
    <property type="entry name" value="GLUTATHIONE PEROXIDASE"/>
    <property type="match status" value="1"/>
</dbReference>
<keyword evidence="2 4" id="KW-0575">Peroxidase</keyword>
<keyword evidence="3 4" id="KW-0560">Oxidoreductase</keyword>
<keyword evidence="6" id="KW-1185">Reference proteome</keyword>
<dbReference type="PANTHER" id="PTHR11592">
    <property type="entry name" value="GLUTATHIONE PEROXIDASE"/>
    <property type="match status" value="1"/>
</dbReference>
<dbReference type="CDD" id="cd00340">
    <property type="entry name" value="GSH_Peroxidase"/>
    <property type="match status" value="1"/>
</dbReference>
<dbReference type="InterPro" id="IPR036249">
    <property type="entry name" value="Thioredoxin-like_sf"/>
</dbReference>